<gene>
    <name evidence="2" type="ORF">DPMN_167745</name>
</gene>
<comment type="caution">
    <text evidence="2">The sequence shown here is derived from an EMBL/GenBank/DDBJ whole genome shotgun (WGS) entry which is preliminary data.</text>
</comment>
<accession>A0A9D4F0T6</accession>
<evidence type="ECO:0000313" key="2">
    <source>
        <dbReference type="EMBL" id="KAH3789563.1"/>
    </source>
</evidence>
<dbReference type="Proteomes" id="UP000828390">
    <property type="component" value="Unassembled WGS sequence"/>
</dbReference>
<evidence type="ECO:0000256" key="1">
    <source>
        <dbReference type="SAM" id="MobiDB-lite"/>
    </source>
</evidence>
<reference evidence="2" key="1">
    <citation type="journal article" date="2019" name="bioRxiv">
        <title>The Genome of the Zebra Mussel, Dreissena polymorpha: A Resource for Invasive Species Research.</title>
        <authorList>
            <person name="McCartney M.A."/>
            <person name="Auch B."/>
            <person name="Kono T."/>
            <person name="Mallez S."/>
            <person name="Zhang Y."/>
            <person name="Obille A."/>
            <person name="Becker A."/>
            <person name="Abrahante J.E."/>
            <person name="Garbe J."/>
            <person name="Badalamenti J.P."/>
            <person name="Herman A."/>
            <person name="Mangelson H."/>
            <person name="Liachko I."/>
            <person name="Sullivan S."/>
            <person name="Sone E.D."/>
            <person name="Koren S."/>
            <person name="Silverstein K.A.T."/>
            <person name="Beckman K.B."/>
            <person name="Gohl D.M."/>
        </authorList>
    </citation>
    <scope>NUCLEOTIDE SEQUENCE</scope>
    <source>
        <strain evidence="2">Duluth1</strain>
        <tissue evidence="2">Whole animal</tissue>
    </source>
</reference>
<dbReference type="EMBL" id="JAIWYP010000008">
    <property type="protein sequence ID" value="KAH3789563.1"/>
    <property type="molecule type" value="Genomic_DNA"/>
</dbReference>
<feature type="region of interest" description="Disordered" evidence="1">
    <location>
        <begin position="1"/>
        <end position="20"/>
    </location>
</feature>
<protein>
    <submittedName>
        <fullName evidence="2">Uncharacterized protein</fullName>
    </submittedName>
</protein>
<proteinExistence type="predicted"/>
<name>A0A9D4F0T6_DREPO</name>
<dbReference type="AlphaFoldDB" id="A0A9D4F0T6"/>
<reference evidence="2" key="2">
    <citation type="submission" date="2020-11" db="EMBL/GenBank/DDBJ databases">
        <authorList>
            <person name="McCartney M.A."/>
            <person name="Auch B."/>
            <person name="Kono T."/>
            <person name="Mallez S."/>
            <person name="Becker A."/>
            <person name="Gohl D.M."/>
            <person name="Silverstein K.A.T."/>
            <person name="Koren S."/>
            <person name="Bechman K.B."/>
            <person name="Herman A."/>
            <person name="Abrahante J.E."/>
            <person name="Garbe J."/>
        </authorList>
    </citation>
    <scope>NUCLEOTIDE SEQUENCE</scope>
    <source>
        <strain evidence="2">Duluth1</strain>
        <tissue evidence="2">Whole animal</tissue>
    </source>
</reference>
<keyword evidence="3" id="KW-1185">Reference proteome</keyword>
<evidence type="ECO:0000313" key="3">
    <source>
        <dbReference type="Proteomes" id="UP000828390"/>
    </source>
</evidence>
<sequence length="62" mass="6570">MSSITLSARGSGDQCGSRRTGASIDKQLGLTTMLKGGIEESIREPGVLTLDSTCLSPFPFYM</sequence>
<organism evidence="2 3">
    <name type="scientific">Dreissena polymorpha</name>
    <name type="common">Zebra mussel</name>
    <name type="synonym">Mytilus polymorpha</name>
    <dbReference type="NCBI Taxonomy" id="45954"/>
    <lineage>
        <taxon>Eukaryota</taxon>
        <taxon>Metazoa</taxon>
        <taxon>Spiralia</taxon>
        <taxon>Lophotrochozoa</taxon>
        <taxon>Mollusca</taxon>
        <taxon>Bivalvia</taxon>
        <taxon>Autobranchia</taxon>
        <taxon>Heteroconchia</taxon>
        <taxon>Euheterodonta</taxon>
        <taxon>Imparidentia</taxon>
        <taxon>Neoheterodontei</taxon>
        <taxon>Myida</taxon>
        <taxon>Dreissenoidea</taxon>
        <taxon>Dreissenidae</taxon>
        <taxon>Dreissena</taxon>
    </lineage>
</organism>